<comment type="caution">
    <text evidence="2">The sequence shown here is derived from an EMBL/GenBank/DDBJ whole genome shotgun (WGS) entry which is preliminary data.</text>
</comment>
<feature type="transmembrane region" description="Helical" evidence="1">
    <location>
        <begin position="110"/>
        <end position="127"/>
    </location>
</feature>
<feature type="transmembrane region" description="Helical" evidence="1">
    <location>
        <begin position="80"/>
        <end position="104"/>
    </location>
</feature>
<feature type="transmembrane region" description="Helical" evidence="1">
    <location>
        <begin position="51"/>
        <end position="68"/>
    </location>
</feature>
<keyword evidence="1" id="KW-0472">Membrane</keyword>
<protein>
    <submittedName>
        <fullName evidence="2">Uncharacterized protein</fullName>
    </submittedName>
</protein>
<keyword evidence="3" id="KW-1185">Reference proteome</keyword>
<dbReference type="AlphaFoldDB" id="A0A942TKS3"/>
<evidence type="ECO:0000313" key="2">
    <source>
        <dbReference type="EMBL" id="MBS4198084.1"/>
    </source>
</evidence>
<keyword evidence="1" id="KW-1133">Transmembrane helix</keyword>
<organism evidence="2 3">
    <name type="scientific">Lederbergia citrisecunda</name>
    <dbReference type="NCBI Taxonomy" id="2833583"/>
    <lineage>
        <taxon>Bacteria</taxon>
        <taxon>Bacillati</taxon>
        <taxon>Bacillota</taxon>
        <taxon>Bacilli</taxon>
        <taxon>Bacillales</taxon>
        <taxon>Bacillaceae</taxon>
        <taxon>Lederbergia</taxon>
    </lineage>
</organism>
<dbReference type="Proteomes" id="UP000682713">
    <property type="component" value="Unassembled WGS sequence"/>
</dbReference>
<proteinExistence type="predicted"/>
<dbReference type="RefSeq" id="WP_213108875.1">
    <property type="nucleotide sequence ID" value="NZ_JAGYPJ010000001.1"/>
</dbReference>
<evidence type="ECO:0000313" key="3">
    <source>
        <dbReference type="Proteomes" id="UP000682713"/>
    </source>
</evidence>
<dbReference type="EMBL" id="JAGYPJ010000001">
    <property type="protein sequence ID" value="MBS4198084.1"/>
    <property type="molecule type" value="Genomic_DNA"/>
</dbReference>
<evidence type="ECO:0000256" key="1">
    <source>
        <dbReference type="SAM" id="Phobius"/>
    </source>
</evidence>
<keyword evidence="1" id="KW-0812">Transmembrane</keyword>
<reference evidence="2 3" key="1">
    <citation type="submission" date="2021-05" db="EMBL/GenBank/DDBJ databases">
        <title>Novel Bacillus species.</title>
        <authorList>
            <person name="Liu G."/>
        </authorList>
    </citation>
    <scope>NUCLEOTIDE SEQUENCE [LARGE SCALE GENOMIC DNA]</scope>
    <source>
        <strain evidence="2 3">FJAT-49732</strain>
    </source>
</reference>
<sequence length="130" mass="14124">MKEYLYTKMLGIFVGALTILAAVGFGILFLIGTGLSNALNSGYDNSSSSSSAAIIIIILLLFALITGITPFKLKNKIWRIIYIGFCFILGIGFVIAFIISIGALGLINELFILCLGIIYLGLSYLAYRRK</sequence>
<feature type="transmembrane region" description="Helical" evidence="1">
    <location>
        <begin position="12"/>
        <end position="31"/>
    </location>
</feature>
<accession>A0A942TKS3</accession>
<gene>
    <name evidence="2" type="ORF">KHA93_00220</name>
</gene>
<name>A0A942TKS3_9BACI</name>